<dbReference type="Gramene" id="AET2Gv21052300.1">
    <property type="protein sequence ID" value="AET2Gv21052300.1"/>
    <property type="gene ID" value="AET2Gv21052300"/>
</dbReference>
<evidence type="ECO:0000313" key="3">
    <source>
        <dbReference type="EnsemblPlants" id="AET2Gv21052300.1"/>
    </source>
</evidence>
<reference evidence="4" key="1">
    <citation type="journal article" date="2014" name="Science">
        <title>Ancient hybridizations among the ancestral genomes of bread wheat.</title>
        <authorList>
            <consortium name="International Wheat Genome Sequencing Consortium,"/>
            <person name="Marcussen T."/>
            <person name="Sandve S.R."/>
            <person name="Heier L."/>
            <person name="Spannagl M."/>
            <person name="Pfeifer M."/>
            <person name="Jakobsen K.S."/>
            <person name="Wulff B.B."/>
            <person name="Steuernagel B."/>
            <person name="Mayer K.F."/>
            <person name="Olsen O.A."/>
        </authorList>
    </citation>
    <scope>NUCLEOTIDE SEQUENCE [LARGE SCALE GENOMIC DNA]</scope>
    <source>
        <strain evidence="4">cv. AL8/78</strain>
    </source>
</reference>
<proteinExistence type="predicted"/>
<feature type="signal peptide" evidence="2">
    <location>
        <begin position="1"/>
        <end position="27"/>
    </location>
</feature>
<evidence type="ECO:0000256" key="2">
    <source>
        <dbReference type="SAM" id="SignalP"/>
    </source>
</evidence>
<dbReference type="EnsemblPlants" id="AET2Gv21052300.1">
    <property type="protein sequence ID" value="AET2Gv21052300.1"/>
    <property type="gene ID" value="AET2Gv21052300"/>
</dbReference>
<keyword evidence="4" id="KW-1185">Reference proteome</keyword>
<reference evidence="3" key="4">
    <citation type="submission" date="2019-03" db="UniProtKB">
        <authorList>
            <consortium name="EnsemblPlants"/>
        </authorList>
    </citation>
    <scope>IDENTIFICATION</scope>
</reference>
<name>A0A453D166_AEGTS</name>
<sequence length="201" mass="21765">TQSQAMKLSLALTLVVIFLLNIPPFEARPLGLGAHPSRHHHLSSLVQEFLHAVVDHLRLSPLPRPGAAEEAGEADLVSYGPRRRSGDGEEDVAPGTPGDELHRSAARPPPPPPHYGRPAGRWGPVPGVGGSRRPSRPPAPSGQKPPHWRSSGDRAGPMCTTRFVCGVGCLFENHHVLLRVWLDVFIKFSLNGRVLCKICIV</sequence>
<feature type="compositionally biased region" description="Low complexity" evidence="1">
    <location>
        <begin position="116"/>
        <end position="125"/>
    </location>
</feature>
<feature type="chain" id="PRO_5019037304" evidence="2">
    <location>
        <begin position="28"/>
        <end position="201"/>
    </location>
</feature>
<evidence type="ECO:0000256" key="1">
    <source>
        <dbReference type="SAM" id="MobiDB-lite"/>
    </source>
</evidence>
<dbReference type="Proteomes" id="UP000015105">
    <property type="component" value="Chromosome 2D"/>
</dbReference>
<dbReference type="AlphaFoldDB" id="A0A453D166"/>
<protein>
    <submittedName>
        <fullName evidence="3">Uncharacterized protein</fullName>
    </submittedName>
</protein>
<accession>A0A453D166</accession>
<feature type="region of interest" description="Disordered" evidence="1">
    <location>
        <begin position="64"/>
        <end position="153"/>
    </location>
</feature>
<reference evidence="3" key="3">
    <citation type="journal article" date="2017" name="Nature">
        <title>Genome sequence of the progenitor of the wheat D genome Aegilops tauschii.</title>
        <authorList>
            <person name="Luo M.C."/>
            <person name="Gu Y.Q."/>
            <person name="Puiu D."/>
            <person name="Wang H."/>
            <person name="Twardziok S.O."/>
            <person name="Deal K.R."/>
            <person name="Huo N."/>
            <person name="Zhu T."/>
            <person name="Wang L."/>
            <person name="Wang Y."/>
            <person name="McGuire P.E."/>
            <person name="Liu S."/>
            <person name="Long H."/>
            <person name="Ramasamy R.K."/>
            <person name="Rodriguez J.C."/>
            <person name="Van S.L."/>
            <person name="Yuan L."/>
            <person name="Wang Z."/>
            <person name="Xia Z."/>
            <person name="Xiao L."/>
            <person name="Anderson O.D."/>
            <person name="Ouyang S."/>
            <person name="Liang Y."/>
            <person name="Zimin A.V."/>
            <person name="Pertea G."/>
            <person name="Qi P."/>
            <person name="Bennetzen J.L."/>
            <person name="Dai X."/>
            <person name="Dawson M.W."/>
            <person name="Muller H.G."/>
            <person name="Kugler K."/>
            <person name="Rivarola-Duarte L."/>
            <person name="Spannagl M."/>
            <person name="Mayer K.F.X."/>
            <person name="Lu F.H."/>
            <person name="Bevan M.W."/>
            <person name="Leroy P."/>
            <person name="Li P."/>
            <person name="You F.M."/>
            <person name="Sun Q."/>
            <person name="Liu Z."/>
            <person name="Lyons E."/>
            <person name="Wicker T."/>
            <person name="Salzberg S.L."/>
            <person name="Devos K.M."/>
            <person name="Dvorak J."/>
        </authorList>
    </citation>
    <scope>NUCLEOTIDE SEQUENCE [LARGE SCALE GENOMIC DNA]</scope>
    <source>
        <strain evidence="3">cv. AL8/78</strain>
    </source>
</reference>
<organism evidence="3 4">
    <name type="scientific">Aegilops tauschii subsp. strangulata</name>
    <name type="common">Goatgrass</name>
    <dbReference type="NCBI Taxonomy" id="200361"/>
    <lineage>
        <taxon>Eukaryota</taxon>
        <taxon>Viridiplantae</taxon>
        <taxon>Streptophyta</taxon>
        <taxon>Embryophyta</taxon>
        <taxon>Tracheophyta</taxon>
        <taxon>Spermatophyta</taxon>
        <taxon>Magnoliopsida</taxon>
        <taxon>Liliopsida</taxon>
        <taxon>Poales</taxon>
        <taxon>Poaceae</taxon>
        <taxon>BOP clade</taxon>
        <taxon>Pooideae</taxon>
        <taxon>Triticodae</taxon>
        <taxon>Triticeae</taxon>
        <taxon>Triticinae</taxon>
        <taxon>Aegilops</taxon>
    </lineage>
</organism>
<reference evidence="4" key="2">
    <citation type="journal article" date="2017" name="Nat. Plants">
        <title>The Aegilops tauschii genome reveals multiple impacts of transposons.</title>
        <authorList>
            <person name="Zhao G."/>
            <person name="Zou C."/>
            <person name="Li K."/>
            <person name="Wang K."/>
            <person name="Li T."/>
            <person name="Gao L."/>
            <person name="Zhang X."/>
            <person name="Wang H."/>
            <person name="Yang Z."/>
            <person name="Liu X."/>
            <person name="Jiang W."/>
            <person name="Mao L."/>
            <person name="Kong X."/>
            <person name="Jiao Y."/>
            <person name="Jia J."/>
        </authorList>
    </citation>
    <scope>NUCLEOTIDE SEQUENCE [LARGE SCALE GENOMIC DNA]</scope>
    <source>
        <strain evidence="4">cv. AL8/78</strain>
    </source>
</reference>
<evidence type="ECO:0000313" key="4">
    <source>
        <dbReference type="Proteomes" id="UP000015105"/>
    </source>
</evidence>
<reference evidence="3" key="5">
    <citation type="journal article" date="2021" name="G3 (Bethesda)">
        <title>Aegilops tauschii genome assembly Aet v5.0 features greater sequence contiguity and improved annotation.</title>
        <authorList>
            <person name="Wang L."/>
            <person name="Zhu T."/>
            <person name="Rodriguez J.C."/>
            <person name="Deal K.R."/>
            <person name="Dubcovsky J."/>
            <person name="McGuire P.E."/>
            <person name="Lux T."/>
            <person name="Spannagl M."/>
            <person name="Mayer K.F.X."/>
            <person name="Baldrich P."/>
            <person name="Meyers B.C."/>
            <person name="Huo N."/>
            <person name="Gu Y.Q."/>
            <person name="Zhou H."/>
            <person name="Devos K.M."/>
            <person name="Bennetzen J.L."/>
            <person name="Unver T."/>
            <person name="Budak H."/>
            <person name="Gulick P.J."/>
            <person name="Galiba G."/>
            <person name="Kalapos B."/>
            <person name="Nelson D.R."/>
            <person name="Li P."/>
            <person name="You F.M."/>
            <person name="Luo M.C."/>
            <person name="Dvorak J."/>
        </authorList>
    </citation>
    <scope>NUCLEOTIDE SEQUENCE [LARGE SCALE GENOMIC DNA]</scope>
    <source>
        <strain evidence="3">cv. AL8/78</strain>
    </source>
</reference>
<keyword evidence="2" id="KW-0732">Signal</keyword>